<protein>
    <recommendedName>
        <fullName evidence="3">CCHC-type domain-containing protein</fullName>
    </recommendedName>
</protein>
<feature type="compositionally biased region" description="Low complexity" evidence="2">
    <location>
        <begin position="101"/>
        <end position="114"/>
    </location>
</feature>
<evidence type="ECO:0000256" key="1">
    <source>
        <dbReference type="PROSITE-ProRule" id="PRU00047"/>
    </source>
</evidence>
<feature type="region of interest" description="Disordered" evidence="2">
    <location>
        <begin position="21"/>
        <end position="53"/>
    </location>
</feature>
<dbReference type="EMBL" id="CM029050">
    <property type="protein sequence ID" value="KAG2567734.1"/>
    <property type="molecule type" value="Genomic_DNA"/>
</dbReference>
<comment type="caution">
    <text evidence="4">The sequence shown here is derived from an EMBL/GenBank/DDBJ whole genome shotgun (WGS) entry which is preliminary data.</text>
</comment>
<keyword evidence="1" id="KW-0863">Zinc-finger</keyword>
<evidence type="ECO:0000256" key="2">
    <source>
        <dbReference type="SAM" id="MobiDB-lite"/>
    </source>
</evidence>
<dbReference type="SUPFAM" id="SSF57756">
    <property type="entry name" value="Retrovirus zinc finger-like domains"/>
    <property type="match status" value="1"/>
</dbReference>
<evidence type="ECO:0000313" key="5">
    <source>
        <dbReference type="Proteomes" id="UP000823388"/>
    </source>
</evidence>
<dbReference type="GO" id="GO:0003676">
    <property type="term" value="F:nucleic acid binding"/>
    <property type="evidence" value="ECO:0007669"/>
    <property type="project" value="InterPro"/>
</dbReference>
<gene>
    <name evidence="4" type="ORF">PVAP13_7NG299700</name>
</gene>
<evidence type="ECO:0000259" key="3">
    <source>
        <dbReference type="PROSITE" id="PS50158"/>
    </source>
</evidence>
<dbReference type="AlphaFoldDB" id="A0A8T0QBT3"/>
<keyword evidence="5" id="KW-1185">Reference proteome</keyword>
<organism evidence="4 5">
    <name type="scientific">Panicum virgatum</name>
    <name type="common">Blackwell switchgrass</name>
    <dbReference type="NCBI Taxonomy" id="38727"/>
    <lineage>
        <taxon>Eukaryota</taxon>
        <taxon>Viridiplantae</taxon>
        <taxon>Streptophyta</taxon>
        <taxon>Embryophyta</taxon>
        <taxon>Tracheophyta</taxon>
        <taxon>Spermatophyta</taxon>
        <taxon>Magnoliopsida</taxon>
        <taxon>Liliopsida</taxon>
        <taxon>Poales</taxon>
        <taxon>Poaceae</taxon>
        <taxon>PACMAD clade</taxon>
        <taxon>Panicoideae</taxon>
        <taxon>Panicodae</taxon>
        <taxon>Paniceae</taxon>
        <taxon>Panicinae</taxon>
        <taxon>Panicum</taxon>
        <taxon>Panicum sect. Hiantes</taxon>
    </lineage>
</organism>
<dbReference type="Proteomes" id="UP000823388">
    <property type="component" value="Chromosome 7N"/>
</dbReference>
<proteinExistence type="predicted"/>
<dbReference type="PROSITE" id="PS50158">
    <property type="entry name" value="ZF_CCHC"/>
    <property type="match status" value="1"/>
</dbReference>
<dbReference type="OrthoDB" id="695699at2759"/>
<feature type="region of interest" description="Disordered" evidence="2">
    <location>
        <begin position="95"/>
        <end position="122"/>
    </location>
</feature>
<sequence length="525" mass="57477">MLPSPSLGAATGDAKVAVSSMETPWVDSKDRSCHNPSAQQAEKSSLSERSRSERSMAFKRWARGRCYRCLALDHQVSSCRDSFRCIRCRRPGHRERHCHFRSPSPAPRARSSFAQPQRTQQTRSWADVVAAYPQRAPHIQLAASHRPIIQRDAGRPMCGCKCHASLGLVATDLQSMLTPLMDSLRSELQQMILTTLDEVVRPLKEEANVIKLWLARVANHLEHIEIPSKESTAGDVVGLFGPCSPIQRSPNPSILASLAAACTPSSPLVCESACGDAADSIAVAEEITTKNFPVEIHPKTLMEETLSPAASVAGISTPTADDTSPSHTMEVPIKILTDATHLDPPMEHMMLQVDTPVEDVVLVEDASSDDDDADSYASVVIEDPLLSVAVTDGSTLSTIEIKEEEPQPPDTSWLEATSPLATNDLKADDVRRPSVHHSPSMIMTARCVRKSFDRSSLRRSTRLAQRKVLKDLGLIREDGKLDENVIQDCADCLKELVPPDLLQSIMLLKGRDFWDVVAGASLALR</sequence>
<evidence type="ECO:0000313" key="4">
    <source>
        <dbReference type="EMBL" id="KAG2567734.1"/>
    </source>
</evidence>
<keyword evidence="1" id="KW-0862">Zinc</keyword>
<dbReference type="InterPro" id="IPR036875">
    <property type="entry name" value="Znf_CCHC_sf"/>
</dbReference>
<keyword evidence="1" id="KW-0479">Metal-binding</keyword>
<feature type="domain" description="CCHC-type" evidence="3">
    <location>
        <begin position="84"/>
        <end position="98"/>
    </location>
</feature>
<dbReference type="InterPro" id="IPR001878">
    <property type="entry name" value="Znf_CCHC"/>
</dbReference>
<accession>A0A8T0QBT3</accession>
<reference evidence="4" key="1">
    <citation type="submission" date="2020-05" db="EMBL/GenBank/DDBJ databases">
        <title>WGS assembly of Panicum virgatum.</title>
        <authorList>
            <person name="Lovell J.T."/>
            <person name="Jenkins J."/>
            <person name="Shu S."/>
            <person name="Juenger T.E."/>
            <person name="Schmutz J."/>
        </authorList>
    </citation>
    <scope>NUCLEOTIDE SEQUENCE</scope>
    <source>
        <strain evidence="4">AP13</strain>
    </source>
</reference>
<name>A0A8T0QBT3_PANVG</name>
<dbReference type="GO" id="GO:0008270">
    <property type="term" value="F:zinc ion binding"/>
    <property type="evidence" value="ECO:0007669"/>
    <property type="project" value="UniProtKB-KW"/>
</dbReference>